<gene>
    <name evidence="4" type="ORF">B0T24DRAFT_569744</name>
</gene>
<dbReference type="InterPro" id="IPR013883">
    <property type="entry name" value="TF_Iwr1_dom"/>
</dbReference>
<keyword evidence="5" id="KW-1185">Reference proteome</keyword>
<dbReference type="Proteomes" id="UP001287356">
    <property type="component" value="Unassembled WGS sequence"/>
</dbReference>
<protein>
    <recommendedName>
        <fullName evidence="3">Transcription factor Iwr1 domain-containing protein</fullName>
    </recommendedName>
</protein>
<dbReference type="Pfam" id="PF08574">
    <property type="entry name" value="Iwr1"/>
    <property type="match status" value="1"/>
</dbReference>
<feature type="region of interest" description="Disordered" evidence="2">
    <location>
        <begin position="55"/>
        <end position="100"/>
    </location>
</feature>
<feature type="region of interest" description="Disordered" evidence="2">
    <location>
        <begin position="349"/>
        <end position="406"/>
    </location>
</feature>
<evidence type="ECO:0000313" key="5">
    <source>
        <dbReference type="Proteomes" id="UP001287356"/>
    </source>
</evidence>
<name>A0AAE0NDN1_9PEZI</name>
<feature type="compositionally biased region" description="Basic residues" evidence="2">
    <location>
        <begin position="193"/>
        <end position="202"/>
    </location>
</feature>
<feature type="compositionally biased region" description="Polar residues" evidence="2">
    <location>
        <begin position="174"/>
        <end position="191"/>
    </location>
</feature>
<dbReference type="InterPro" id="IPR040150">
    <property type="entry name" value="Iwr1"/>
</dbReference>
<comment type="similarity">
    <text evidence="1">Belongs to the IWR1/SLC7A6OS family.</text>
</comment>
<feature type="domain" description="Transcription factor Iwr1" evidence="3">
    <location>
        <begin position="313"/>
        <end position="385"/>
    </location>
</feature>
<feature type="region of interest" description="Disordered" evidence="2">
    <location>
        <begin position="137"/>
        <end position="225"/>
    </location>
</feature>
<feature type="compositionally biased region" description="Basic and acidic residues" evidence="2">
    <location>
        <begin position="137"/>
        <end position="150"/>
    </location>
</feature>
<feature type="compositionally biased region" description="Acidic residues" evidence="2">
    <location>
        <begin position="381"/>
        <end position="390"/>
    </location>
</feature>
<reference evidence="4" key="1">
    <citation type="journal article" date="2023" name="Mol. Phylogenet. Evol.">
        <title>Genome-scale phylogeny and comparative genomics of the fungal order Sordariales.</title>
        <authorList>
            <person name="Hensen N."/>
            <person name="Bonometti L."/>
            <person name="Westerberg I."/>
            <person name="Brannstrom I.O."/>
            <person name="Guillou S."/>
            <person name="Cros-Aarteil S."/>
            <person name="Calhoun S."/>
            <person name="Haridas S."/>
            <person name="Kuo A."/>
            <person name="Mondo S."/>
            <person name="Pangilinan J."/>
            <person name="Riley R."/>
            <person name="LaButti K."/>
            <person name="Andreopoulos B."/>
            <person name="Lipzen A."/>
            <person name="Chen C."/>
            <person name="Yan M."/>
            <person name="Daum C."/>
            <person name="Ng V."/>
            <person name="Clum A."/>
            <person name="Steindorff A."/>
            <person name="Ohm R.A."/>
            <person name="Martin F."/>
            <person name="Silar P."/>
            <person name="Natvig D.O."/>
            <person name="Lalanne C."/>
            <person name="Gautier V."/>
            <person name="Ament-Velasquez S.L."/>
            <person name="Kruys A."/>
            <person name="Hutchinson M.I."/>
            <person name="Powell A.J."/>
            <person name="Barry K."/>
            <person name="Miller A.N."/>
            <person name="Grigoriev I.V."/>
            <person name="Debuchy R."/>
            <person name="Gladieux P."/>
            <person name="Hiltunen Thoren M."/>
            <person name="Johannesson H."/>
        </authorList>
    </citation>
    <scope>NUCLEOTIDE SEQUENCE</scope>
    <source>
        <strain evidence="4">CBS 958.72</strain>
    </source>
</reference>
<dbReference type="AlphaFoldDB" id="A0AAE0NDN1"/>
<feature type="compositionally biased region" description="Basic and acidic residues" evidence="2">
    <location>
        <begin position="276"/>
        <end position="292"/>
    </location>
</feature>
<accession>A0AAE0NDN1</accession>
<dbReference type="PANTHER" id="PTHR28063">
    <property type="entry name" value="RNA POLYMERASE II NUCLEAR LOCALIZATION PROTEIN IWR1"/>
    <property type="match status" value="1"/>
</dbReference>
<dbReference type="PANTHER" id="PTHR28063:SF1">
    <property type="entry name" value="RNA POLYMERASE II NUCLEAR LOCALIZATION PROTEIN IWR1"/>
    <property type="match status" value="1"/>
</dbReference>
<dbReference type="EMBL" id="JAULSN010000002">
    <property type="protein sequence ID" value="KAK3379577.1"/>
    <property type="molecule type" value="Genomic_DNA"/>
</dbReference>
<feature type="compositionally biased region" description="Basic and acidic residues" evidence="2">
    <location>
        <begin position="73"/>
        <end position="86"/>
    </location>
</feature>
<evidence type="ECO:0000256" key="2">
    <source>
        <dbReference type="SAM" id="MobiDB-lite"/>
    </source>
</evidence>
<evidence type="ECO:0000256" key="1">
    <source>
        <dbReference type="ARBA" id="ARBA00010218"/>
    </source>
</evidence>
<feature type="compositionally biased region" description="Low complexity" evidence="2">
    <location>
        <begin position="251"/>
        <end position="262"/>
    </location>
</feature>
<evidence type="ECO:0000313" key="4">
    <source>
        <dbReference type="EMBL" id="KAK3379577.1"/>
    </source>
</evidence>
<feature type="region of interest" description="Disordered" evidence="2">
    <location>
        <begin position="244"/>
        <end position="314"/>
    </location>
</feature>
<comment type="caution">
    <text evidence="4">The sequence shown here is derived from an EMBL/GenBank/DDBJ whole genome shotgun (WGS) entry which is preliminary data.</text>
</comment>
<proteinExistence type="inferred from homology"/>
<evidence type="ECO:0000259" key="3">
    <source>
        <dbReference type="Pfam" id="PF08574"/>
    </source>
</evidence>
<sequence>MSLPPDTIQVKRKRGEDDEPVDFLRVEANKRHRGVSAGDSTWVYQRKQTVVERADVAQPSIPTIKPTQEGDEDRPIKSLRRERDVPKGSSESPGDLGVLSTALNDQIRRFHLLRASSTLPTNGVPKKRSATAAVFVEREAKKQKDEKHMTTEAVISHDQAPKQEGSSDEAQDEVSVTQPPQTPAKEQQPSSVRYKRPGKHARTNVSAGAAKPSLPPSLLNREGTDMDQLAREMDAYTISQINRTLSSMDQSSVSSALSPSPARKSKFRPKAPALRYAERHPEQAAKIEEAKAAQRQISDAMDVDADSGAADDNDYVTETYERVPASRLKGKAVPPHRVGLLVFDTEPDRNDFFFGDEGDSDDEFLEDDEDENAENYYTTEYPDEDLDGDDQFGRSPYKFVNRNSSDVEEYDVNDFDDERFWDKPGDA</sequence>
<reference evidence="4" key="2">
    <citation type="submission" date="2023-06" db="EMBL/GenBank/DDBJ databases">
        <authorList>
            <consortium name="Lawrence Berkeley National Laboratory"/>
            <person name="Haridas S."/>
            <person name="Hensen N."/>
            <person name="Bonometti L."/>
            <person name="Westerberg I."/>
            <person name="Brannstrom I.O."/>
            <person name="Guillou S."/>
            <person name="Cros-Aarteil S."/>
            <person name="Calhoun S."/>
            <person name="Kuo A."/>
            <person name="Mondo S."/>
            <person name="Pangilinan J."/>
            <person name="Riley R."/>
            <person name="Labutti K."/>
            <person name="Andreopoulos B."/>
            <person name="Lipzen A."/>
            <person name="Chen C."/>
            <person name="Yanf M."/>
            <person name="Daum C."/>
            <person name="Ng V."/>
            <person name="Clum A."/>
            <person name="Steindorff A."/>
            <person name="Ohm R."/>
            <person name="Martin F."/>
            <person name="Silar P."/>
            <person name="Natvig D."/>
            <person name="Lalanne C."/>
            <person name="Gautier V."/>
            <person name="Ament-Velasquez S.L."/>
            <person name="Kruys A."/>
            <person name="Hutchinson M.I."/>
            <person name="Powell A.J."/>
            <person name="Barry K."/>
            <person name="Miller A.N."/>
            <person name="Grigoriev I.V."/>
            <person name="Debuchy R."/>
            <person name="Gladieux P."/>
            <person name="Thoren M.H."/>
            <person name="Johannesson H."/>
        </authorList>
    </citation>
    <scope>NUCLEOTIDE SEQUENCE</scope>
    <source>
        <strain evidence="4">CBS 958.72</strain>
    </source>
</reference>
<dbReference type="GO" id="GO:0006606">
    <property type="term" value="P:protein import into nucleus"/>
    <property type="evidence" value="ECO:0007669"/>
    <property type="project" value="InterPro"/>
</dbReference>
<dbReference type="GO" id="GO:0005737">
    <property type="term" value="C:cytoplasm"/>
    <property type="evidence" value="ECO:0007669"/>
    <property type="project" value="TreeGrafter"/>
</dbReference>
<feature type="compositionally biased region" description="Acidic residues" evidence="2">
    <location>
        <begin position="354"/>
        <end position="373"/>
    </location>
</feature>
<organism evidence="4 5">
    <name type="scientific">Lasiosphaeria ovina</name>
    <dbReference type="NCBI Taxonomy" id="92902"/>
    <lineage>
        <taxon>Eukaryota</taxon>
        <taxon>Fungi</taxon>
        <taxon>Dikarya</taxon>
        <taxon>Ascomycota</taxon>
        <taxon>Pezizomycotina</taxon>
        <taxon>Sordariomycetes</taxon>
        <taxon>Sordariomycetidae</taxon>
        <taxon>Sordariales</taxon>
        <taxon>Lasiosphaeriaceae</taxon>
        <taxon>Lasiosphaeria</taxon>
    </lineage>
</organism>
<feature type="compositionally biased region" description="Acidic residues" evidence="2">
    <location>
        <begin position="301"/>
        <end position="314"/>
    </location>
</feature>